<evidence type="ECO:0000256" key="8">
    <source>
        <dbReference type="RuleBase" id="RU362109"/>
    </source>
</evidence>
<dbReference type="PROSITE" id="PS50127">
    <property type="entry name" value="UBC_2"/>
    <property type="match status" value="1"/>
</dbReference>
<dbReference type="CDD" id="cd23812">
    <property type="entry name" value="UBCc_ScPEX4-like"/>
    <property type="match status" value="1"/>
</dbReference>
<keyword evidence="2" id="KW-0962">Peroxisome biogenesis</keyword>
<dbReference type="InterPro" id="IPR050113">
    <property type="entry name" value="Ub_conjugating_enzyme"/>
</dbReference>
<dbReference type="InParanoid" id="A0A151ZJ43"/>
<gene>
    <name evidence="10" type="ORF">DLAC_04913</name>
</gene>
<feature type="active site" description="Glycyl thioester intermediate" evidence="7">
    <location>
        <position position="86"/>
    </location>
</feature>
<organism evidence="10 11">
    <name type="scientific">Tieghemostelium lacteum</name>
    <name type="common">Slime mold</name>
    <name type="synonym">Dictyostelium lacteum</name>
    <dbReference type="NCBI Taxonomy" id="361077"/>
    <lineage>
        <taxon>Eukaryota</taxon>
        <taxon>Amoebozoa</taxon>
        <taxon>Evosea</taxon>
        <taxon>Eumycetozoa</taxon>
        <taxon>Dictyostelia</taxon>
        <taxon>Dictyosteliales</taxon>
        <taxon>Raperosteliaceae</taxon>
        <taxon>Tieghemostelium</taxon>
    </lineage>
</organism>
<dbReference type="AlphaFoldDB" id="A0A151ZJ43"/>
<dbReference type="Gene3D" id="3.10.110.10">
    <property type="entry name" value="Ubiquitin Conjugating Enzyme"/>
    <property type="match status" value="1"/>
</dbReference>
<comment type="caution">
    <text evidence="10">The sequence shown here is derived from an EMBL/GenBank/DDBJ whole genome shotgun (WGS) entry which is preliminary data.</text>
</comment>
<dbReference type="Pfam" id="PF00179">
    <property type="entry name" value="UQ_con"/>
    <property type="match status" value="1"/>
</dbReference>
<evidence type="ECO:0000256" key="2">
    <source>
        <dbReference type="ARBA" id="ARBA00022593"/>
    </source>
</evidence>
<keyword evidence="6 8" id="KW-0067">ATP-binding</keyword>
<dbReference type="InterPro" id="IPR016135">
    <property type="entry name" value="UBQ-conjugating_enzyme/RWD"/>
</dbReference>
<name>A0A151ZJ43_TIELA</name>
<evidence type="ECO:0000256" key="6">
    <source>
        <dbReference type="ARBA" id="ARBA00022840"/>
    </source>
</evidence>
<dbReference type="OMA" id="WRAVMKG"/>
<evidence type="ECO:0000256" key="5">
    <source>
        <dbReference type="ARBA" id="ARBA00022786"/>
    </source>
</evidence>
<evidence type="ECO:0000256" key="1">
    <source>
        <dbReference type="ARBA" id="ARBA00012486"/>
    </source>
</evidence>
<accession>A0A151ZJ43</accession>
<evidence type="ECO:0000313" key="10">
    <source>
        <dbReference type="EMBL" id="KYQ94012.1"/>
    </source>
</evidence>
<evidence type="ECO:0000256" key="7">
    <source>
        <dbReference type="PROSITE-ProRule" id="PRU10133"/>
    </source>
</evidence>
<dbReference type="InterPro" id="IPR023313">
    <property type="entry name" value="UBQ-conjugating_AS"/>
</dbReference>
<dbReference type="GO" id="GO:0007031">
    <property type="term" value="P:peroxisome organization"/>
    <property type="evidence" value="ECO:0007669"/>
    <property type="project" value="UniProtKB-KW"/>
</dbReference>
<sequence length="149" mass="16808">MAARLMKEYKVLQNEEFEDILLCPKSESDLYLWTAIIKGPPDTPYEGGNFELDIQVPSNYPLQPPTIKFVTKIFHPNIHFKTGEICLDLLKTSWSAIYTLQSVCRSIIALLSLPEADSPLNCDAGNLIRNGDKKGHDSLAKMYTRIYAS</sequence>
<keyword evidence="11" id="KW-1185">Reference proteome</keyword>
<evidence type="ECO:0000256" key="4">
    <source>
        <dbReference type="ARBA" id="ARBA00022741"/>
    </source>
</evidence>
<keyword evidence="5 8" id="KW-0833">Ubl conjugation pathway</keyword>
<dbReference type="FunCoup" id="A0A151ZJ43">
    <property type="interactions" value="188"/>
</dbReference>
<dbReference type="PROSITE" id="PS00183">
    <property type="entry name" value="UBC_1"/>
    <property type="match status" value="1"/>
</dbReference>
<dbReference type="Proteomes" id="UP000076078">
    <property type="component" value="Unassembled WGS sequence"/>
</dbReference>
<protein>
    <recommendedName>
        <fullName evidence="1">E2 ubiquitin-conjugating enzyme</fullName>
        <ecNumber evidence="1">2.3.2.23</ecNumber>
    </recommendedName>
</protein>
<keyword evidence="3" id="KW-0808">Transferase</keyword>
<dbReference type="STRING" id="361077.A0A151ZJ43"/>
<evidence type="ECO:0000313" key="11">
    <source>
        <dbReference type="Proteomes" id="UP000076078"/>
    </source>
</evidence>
<dbReference type="PANTHER" id="PTHR24067">
    <property type="entry name" value="UBIQUITIN-CONJUGATING ENZYME E2"/>
    <property type="match status" value="1"/>
</dbReference>
<proteinExistence type="inferred from homology"/>
<feature type="domain" description="UBC core" evidence="9">
    <location>
        <begin position="1"/>
        <end position="149"/>
    </location>
</feature>
<keyword evidence="4 8" id="KW-0547">Nucleotide-binding</keyword>
<reference evidence="10 11" key="1">
    <citation type="submission" date="2015-12" db="EMBL/GenBank/DDBJ databases">
        <title>Dictyostelia acquired genes for synthesis and detection of signals that induce cell-type specialization by lateral gene transfer from prokaryotes.</title>
        <authorList>
            <person name="Gloeckner G."/>
            <person name="Schaap P."/>
        </authorList>
    </citation>
    <scope>NUCLEOTIDE SEQUENCE [LARGE SCALE GENOMIC DNA]</scope>
    <source>
        <strain evidence="10 11">TK</strain>
    </source>
</reference>
<dbReference type="FunFam" id="3.10.110.10:FF:000044">
    <property type="entry name" value="protein PEROXIN-4 isoform X1"/>
    <property type="match status" value="1"/>
</dbReference>
<dbReference type="GO" id="GO:0005524">
    <property type="term" value="F:ATP binding"/>
    <property type="evidence" value="ECO:0007669"/>
    <property type="project" value="UniProtKB-UniRule"/>
</dbReference>
<dbReference type="SMART" id="SM00212">
    <property type="entry name" value="UBCc"/>
    <property type="match status" value="1"/>
</dbReference>
<dbReference type="SUPFAM" id="SSF54495">
    <property type="entry name" value="UBC-like"/>
    <property type="match status" value="1"/>
</dbReference>
<evidence type="ECO:0000256" key="3">
    <source>
        <dbReference type="ARBA" id="ARBA00022679"/>
    </source>
</evidence>
<dbReference type="GO" id="GO:0061631">
    <property type="term" value="F:ubiquitin conjugating enzyme activity"/>
    <property type="evidence" value="ECO:0007669"/>
    <property type="project" value="UniProtKB-EC"/>
</dbReference>
<dbReference type="InterPro" id="IPR000608">
    <property type="entry name" value="UBC"/>
</dbReference>
<dbReference type="EMBL" id="LODT01000023">
    <property type="protein sequence ID" value="KYQ94012.1"/>
    <property type="molecule type" value="Genomic_DNA"/>
</dbReference>
<comment type="similarity">
    <text evidence="8">Belongs to the ubiquitin-conjugating enzyme family.</text>
</comment>
<dbReference type="OrthoDB" id="9973183at2759"/>
<evidence type="ECO:0000259" key="9">
    <source>
        <dbReference type="PROSITE" id="PS50127"/>
    </source>
</evidence>
<dbReference type="EC" id="2.3.2.23" evidence="1"/>